<feature type="compositionally biased region" description="Gly residues" evidence="1">
    <location>
        <begin position="16"/>
        <end position="27"/>
    </location>
</feature>
<accession>A0ABV5RL41</accession>
<evidence type="ECO:0000313" key="2">
    <source>
        <dbReference type="EMBL" id="MFB9578576.1"/>
    </source>
</evidence>
<evidence type="ECO:0000313" key="3">
    <source>
        <dbReference type="Proteomes" id="UP001589710"/>
    </source>
</evidence>
<organism evidence="2 3">
    <name type="scientific">Streptomyces yanii</name>
    <dbReference type="NCBI Taxonomy" id="78510"/>
    <lineage>
        <taxon>Bacteria</taxon>
        <taxon>Bacillati</taxon>
        <taxon>Actinomycetota</taxon>
        <taxon>Actinomycetes</taxon>
        <taxon>Kitasatosporales</taxon>
        <taxon>Streptomycetaceae</taxon>
        <taxon>Streptomyces</taxon>
    </lineage>
</organism>
<dbReference type="Proteomes" id="UP001589710">
    <property type="component" value="Unassembled WGS sequence"/>
</dbReference>
<comment type="caution">
    <text evidence="2">The sequence shown here is derived from an EMBL/GenBank/DDBJ whole genome shotgun (WGS) entry which is preliminary data.</text>
</comment>
<proteinExistence type="predicted"/>
<feature type="region of interest" description="Disordered" evidence="1">
    <location>
        <begin position="13"/>
        <end position="39"/>
    </location>
</feature>
<evidence type="ECO:0000256" key="1">
    <source>
        <dbReference type="SAM" id="MobiDB-lite"/>
    </source>
</evidence>
<gene>
    <name evidence="2" type="ORF">ACFFTL_41510</name>
</gene>
<dbReference type="EMBL" id="JBHMCG010000182">
    <property type="protein sequence ID" value="MFB9578576.1"/>
    <property type="molecule type" value="Genomic_DNA"/>
</dbReference>
<reference evidence="2 3" key="1">
    <citation type="submission" date="2024-09" db="EMBL/GenBank/DDBJ databases">
        <authorList>
            <person name="Sun Q."/>
            <person name="Mori K."/>
        </authorList>
    </citation>
    <scope>NUCLEOTIDE SEQUENCE [LARGE SCALE GENOMIC DNA]</scope>
    <source>
        <strain evidence="2 3">JCM 3331</strain>
    </source>
</reference>
<protein>
    <submittedName>
        <fullName evidence="2">Uncharacterized protein</fullName>
    </submittedName>
</protein>
<dbReference type="RefSeq" id="WP_345512452.1">
    <property type="nucleotide sequence ID" value="NZ_BAAAXD010000015.1"/>
</dbReference>
<keyword evidence="3" id="KW-1185">Reference proteome</keyword>
<sequence length="131" mass="13231">MSGVAVVSRQRLSDLGGVGGGAGGGGGDELKHSDGPWLQAAGGAESLHTLLGPVRTELETAHEGVVTGTAGLEALAELRAVRESWQRRIEAARGECGSLAGKLRAVARAQGATNETVKSSFARVASRTGGQ</sequence>
<name>A0ABV5RL41_9ACTN</name>